<protein>
    <submittedName>
        <fullName evidence="2">Uncharacterized protein</fullName>
    </submittedName>
</protein>
<proteinExistence type="predicted"/>
<name>A0ABT0LH38_9GAMM</name>
<evidence type="ECO:0000313" key="2">
    <source>
        <dbReference type="EMBL" id="MCL1127021.1"/>
    </source>
</evidence>
<comment type="caution">
    <text evidence="2">The sequence shown here is derived from an EMBL/GenBank/DDBJ whole genome shotgun (WGS) entry which is preliminary data.</text>
</comment>
<gene>
    <name evidence="2" type="ORF">L2764_21720</name>
</gene>
<dbReference type="RefSeq" id="WP_248942430.1">
    <property type="nucleotide sequence ID" value="NZ_JAKIKS010000123.1"/>
</dbReference>
<evidence type="ECO:0000313" key="3">
    <source>
        <dbReference type="Proteomes" id="UP001203423"/>
    </source>
</evidence>
<reference evidence="2 3" key="1">
    <citation type="submission" date="2022-01" db="EMBL/GenBank/DDBJ databases">
        <title>Whole genome-based taxonomy of the Shewanellaceae.</title>
        <authorList>
            <person name="Martin-Rodriguez A.J."/>
        </authorList>
    </citation>
    <scope>NUCLEOTIDE SEQUENCE [LARGE SCALE GENOMIC DNA]</scope>
    <source>
        <strain evidence="2 3">DSM 17177</strain>
    </source>
</reference>
<dbReference type="EMBL" id="JAKIKS010000123">
    <property type="protein sequence ID" value="MCL1127021.1"/>
    <property type="molecule type" value="Genomic_DNA"/>
</dbReference>
<evidence type="ECO:0000256" key="1">
    <source>
        <dbReference type="SAM" id="SignalP"/>
    </source>
</evidence>
<keyword evidence="1" id="KW-0732">Signal</keyword>
<accession>A0ABT0LH38</accession>
<feature type="chain" id="PRO_5045405333" evidence="1">
    <location>
        <begin position="22"/>
        <end position="178"/>
    </location>
</feature>
<organism evidence="2 3">
    <name type="scientific">Shewanella surugensis</name>
    <dbReference type="NCBI Taxonomy" id="212020"/>
    <lineage>
        <taxon>Bacteria</taxon>
        <taxon>Pseudomonadati</taxon>
        <taxon>Pseudomonadota</taxon>
        <taxon>Gammaproteobacteria</taxon>
        <taxon>Alteromonadales</taxon>
        <taxon>Shewanellaceae</taxon>
        <taxon>Shewanella</taxon>
    </lineage>
</organism>
<feature type="signal peptide" evidence="1">
    <location>
        <begin position="1"/>
        <end position="21"/>
    </location>
</feature>
<keyword evidence="3" id="KW-1185">Reference proteome</keyword>
<dbReference type="Proteomes" id="UP001203423">
    <property type="component" value="Unassembled WGS sequence"/>
</dbReference>
<sequence>MTAKLKFLPVFMYLLSSTAMAGTYYDDWDSEVVPDQIKSTTLYYGSARCEFKVVMTSQDPNILKSDTIYITKSQATSNAWPTKTVYASYIDLSEGITTEKYAYACKAIEKLSSSYVKEEIISYKTQYTAIQPFPESTYYEYGSCRNSTRKGTIFIFLTNTSANNMKVYAAAYQSPHKN</sequence>